<reference evidence="8 9" key="1">
    <citation type="submission" date="2020-08" db="EMBL/GenBank/DDBJ databases">
        <title>Sequencing the genomes of 1000 actinobacteria strains.</title>
        <authorList>
            <person name="Klenk H.-P."/>
        </authorList>
    </citation>
    <scope>NUCLEOTIDE SEQUENCE [LARGE SCALE GENOMIC DNA]</scope>
    <source>
        <strain evidence="8 9">DSM 40129</strain>
    </source>
</reference>
<dbReference type="PIRSF" id="PIRSF006324">
    <property type="entry name" value="LeuE"/>
    <property type="match status" value="1"/>
</dbReference>
<evidence type="ECO:0000256" key="5">
    <source>
        <dbReference type="ARBA" id="ARBA00023136"/>
    </source>
</evidence>
<accession>A0AA89TDH2</accession>
<keyword evidence="5 7" id="KW-0472">Membrane</keyword>
<dbReference type="RefSeq" id="WP_184842461.1">
    <property type="nucleotide sequence ID" value="NZ_BAABFE010000019.1"/>
</dbReference>
<proteinExistence type="predicted"/>
<evidence type="ECO:0000313" key="8">
    <source>
        <dbReference type="EMBL" id="MBB5809216.1"/>
    </source>
</evidence>
<dbReference type="GO" id="GO:0015171">
    <property type="term" value="F:amino acid transmembrane transporter activity"/>
    <property type="evidence" value="ECO:0007669"/>
    <property type="project" value="TreeGrafter"/>
</dbReference>
<keyword evidence="4 7" id="KW-1133">Transmembrane helix</keyword>
<dbReference type="PANTHER" id="PTHR30086:SF20">
    <property type="entry name" value="ARGININE EXPORTER PROTEIN ARGO-RELATED"/>
    <property type="match status" value="1"/>
</dbReference>
<keyword evidence="9" id="KW-1185">Reference proteome</keyword>
<organism evidence="8 9">
    <name type="scientific">Streptomyces collinus</name>
    <dbReference type="NCBI Taxonomy" id="42684"/>
    <lineage>
        <taxon>Bacteria</taxon>
        <taxon>Bacillati</taxon>
        <taxon>Actinomycetota</taxon>
        <taxon>Actinomycetes</taxon>
        <taxon>Kitasatosporales</taxon>
        <taxon>Streptomycetaceae</taxon>
        <taxon>Streptomyces</taxon>
    </lineage>
</organism>
<evidence type="ECO:0000256" key="3">
    <source>
        <dbReference type="ARBA" id="ARBA00022692"/>
    </source>
</evidence>
<dbReference type="EMBL" id="JACHLX010000001">
    <property type="protein sequence ID" value="MBB5809216.1"/>
    <property type="molecule type" value="Genomic_DNA"/>
</dbReference>
<gene>
    <name evidence="8" type="ORF">HNR72_000244</name>
</gene>
<comment type="subcellular location">
    <subcellularLocation>
        <location evidence="1">Cell membrane</location>
        <topology evidence="1">Multi-pass membrane protein</topology>
    </subcellularLocation>
</comment>
<protein>
    <submittedName>
        <fullName evidence="8">Threonine/homoserine/homoserine lactone efflux protein</fullName>
    </submittedName>
</protein>
<evidence type="ECO:0000256" key="2">
    <source>
        <dbReference type="ARBA" id="ARBA00022475"/>
    </source>
</evidence>
<dbReference type="GeneID" id="93836628"/>
<dbReference type="InterPro" id="IPR001123">
    <property type="entry name" value="LeuE-type"/>
</dbReference>
<name>A0AA89TDH2_STRCU</name>
<feature type="region of interest" description="Disordered" evidence="6">
    <location>
        <begin position="98"/>
        <end position="117"/>
    </location>
</feature>
<evidence type="ECO:0000313" key="9">
    <source>
        <dbReference type="Proteomes" id="UP000579531"/>
    </source>
</evidence>
<dbReference type="Proteomes" id="UP000579531">
    <property type="component" value="Unassembled WGS sequence"/>
</dbReference>
<feature type="transmembrane region" description="Helical" evidence="7">
    <location>
        <begin position="38"/>
        <end position="62"/>
    </location>
</feature>
<dbReference type="GO" id="GO:0005886">
    <property type="term" value="C:plasma membrane"/>
    <property type="evidence" value="ECO:0007669"/>
    <property type="project" value="UniProtKB-SubCell"/>
</dbReference>
<feature type="transmembrane region" description="Helical" evidence="7">
    <location>
        <begin position="205"/>
        <end position="223"/>
    </location>
</feature>
<evidence type="ECO:0000256" key="7">
    <source>
        <dbReference type="SAM" id="Phobius"/>
    </source>
</evidence>
<evidence type="ECO:0000256" key="6">
    <source>
        <dbReference type="SAM" id="MobiDB-lite"/>
    </source>
</evidence>
<sequence length="227" mass="22959">MISEILTFSGVAAGIIVMPGADLAVVLRNALASRRAGLATAVGIVCGLALHTALAAAGLAALLVTSDLLFTALKLVGAGYLLYLGGKALAACVRGPRPAPPSQEVREETPAPGAVGGGTATMVAGKTGLRPFLLQGFITNAANPKAPVLFLSLMPQFIPRGAPFVPMTLSLSAIVIVCGLLWFPSVAMAAASAGRFLASPRAGRLVEGVIGIVLMFLAVMLLMESAV</sequence>
<evidence type="ECO:0000256" key="1">
    <source>
        <dbReference type="ARBA" id="ARBA00004651"/>
    </source>
</evidence>
<dbReference type="AlphaFoldDB" id="A0AA89TDH2"/>
<comment type="caution">
    <text evidence="8">The sequence shown here is derived from an EMBL/GenBank/DDBJ whole genome shotgun (WGS) entry which is preliminary data.</text>
</comment>
<feature type="transmembrane region" description="Helical" evidence="7">
    <location>
        <begin position="6"/>
        <end position="26"/>
    </location>
</feature>
<keyword evidence="3 7" id="KW-0812">Transmembrane</keyword>
<keyword evidence="2" id="KW-1003">Cell membrane</keyword>
<dbReference type="PANTHER" id="PTHR30086">
    <property type="entry name" value="ARGININE EXPORTER PROTEIN ARGO"/>
    <property type="match status" value="1"/>
</dbReference>
<feature type="transmembrane region" description="Helical" evidence="7">
    <location>
        <begin position="68"/>
        <end position="86"/>
    </location>
</feature>
<dbReference type="Pfam" id="PF01810">
    <property type="entry name" value="LysE"/>
    <property type="match status" value="1"/>
</dbReference>
<evidence type="ECO:0000256" key="4">
    <source>
        <dbReference type="ARBA" id="ARBA00022989"/>
    </source>
</evidence>
<feature type="transmembrane region" description="Helical" evidence="7">
    <location>
        <begin position="164"/>
        <end position="185"/>
    </location>
</feature>